<keyword evidence="1" id="KW-0663">Pyridoxal phosphate</keyword>
<proteinExistence type="predicted"/>
<evidence type="ECO:0000256" key="2">
    <source>
        <dbReference type="ARBA" id="ARBA00022962"/>
    </source>
</evidence>
<evidence type="ECO:0000313" key="3">
    <source>
        <dbReference type="EMBL" id="SEH84204.1"/>
    </source>
</evidence>
<dbReference type="Gene3D" id="3.40.50.880">
    <property type="match status" value="1"/>
</dbReference>
<dbReference type="PANTHER" id="PTHR31559">
    <property type="entry name" value="PYRIDOXAL 5'-PHOSPHATE SYNTHASE SUBUNIT SNO"/>
    <property type="match status" value="1"/>
</dbReference>
<dbReference type="NCBIfam" id="TIGR03800">
    <property type="entry name" value="PLP_synth_Pdx2"/>
    <property type="match status" value="1"/>
</dbReference>
<dbReference type="GO" id="GO:1903600">
    <property type="term" value="C:glutaminase complex"/>
    <property type="evidence" value="ECO:0007669"/>
    <property type="project" value="TreeGrafter"/>
</dbReference>
<dbReference type="GO" id="GO:0004359">
    <property type="term" value="F:glutaminase activity"/>
    <property type="evidence" value="ECO:0007669"/>
    <property type="project" value="InterPro"/>
</dbReference>
<dbReference type="Pfam" id="PF01174">
    <property type="entry name" value="SNO"/>
    <property type="match status" value="1"/>
</dbReference>
<keyword evidence="2" id="KW-0315">Glutamine amidotransferase</keyword>
<dbReference type="SUPFAM" id="SSF52317">
    <property type="entry name" value="Class I glutamine amidotransferase-like"/>
    <property type="match status" value="1"/>
</dbReference>
<reference evidence="3 4" key="1">
    <citation type="submission" date="2016-10" db="EMBL/GenBank/DDBJ databases">
        <authorList>
            <person name="de Groot N.N."/>
        </authorList>
    </citation>
    <scope>NUCLEOTIDE SEQUENCE [LARGE SCALE GENOMIC DNA]</scope>
    <source>
        <strain evidence="3 4">YAD2003</strain>
    </source>
</reference>
<dbReference type="EMBL" id="FNWV01000016">
    <property type="protein sequence ID" value="SEH84204.1"/>
    <property type="molecule type" value="Genomic_DNA"/>
</dbReference>
<dbReference type="GO" id="GO:0042823">
    <property type="term" value="P:pyridoxal phosphate biosynthetic process"/>
    <property type="evidence" value="ECO:0007669"/>
    <property type="project" value="InterPro"/>
</dbReference>
<dbReference type="PANTHER" id="PTHR31559:SF0">
    <property type="entry name" value="PYRIDOXAL 5'-PHOSPHATE SYNTHASE SUBUNIT SNO1-RELATED"/>
    <property type="match status" value="1"/>
</dbReference>
<evidence type="ECO:0000256" key="1">
    <source>
        <dbReference type="ARBA" id="ARBA00022898"/>
    </source>
</evidence>
<name>A0A1H6LHF0_RUMFL</name>
<dbReference type="GO" id="GO:0008614">
    <property type="term" value="P:pyridoxine metabolic process"/>
    <property type="evidence" value="ECO:0007669"/>
    <property type="project" value="TreeGrafter"/>
</dbReference>
<organism evidence="3 4">
    <name type="scientific">Ruminococcus flavefaciens</name>
    <dbReference type="NCBI Taxonomy" id="1265"/>
    <lineage>
        <taxon>Bacteria</taxon>
        <taxon>Bacillati</taxon>
        <taxon>Bacillota</taxon>
        <taxon>Clostridia</taxon>
        <taxon>Eubacteriales</taxon>
        <taxon>Oscillospiraceae</taxon>
        <taxon>Ruminococcus</taxon>
    </lineage>
</organism>
<evidence type="ECO:0000313" key="4">
    <source>
        <dbReference type="Proteomes" id="UP000183190"/>
    </source>
</evidence>
<accession>A0A1H6LHF0</accession>
<sequence>MILLAKNIDSGEEPCFGTMDITVKRNAYGRQLGSFVCTDRFADSDITMRFIRAPYVTETGNNVEILSEHDNIIVAVRQKNQLATAFHPELTDDKAVYEMLFGMIENRAAK</sequence>
<dbReference type="InterPro" id="IPR002161">
    <property type="entry name" value="PdxT/SNO"/>
</dbReference>
<dbReference type="GO" id="GO:0005829">
    <property type="term" value="C:cytosol"/>
    <property type="evidence" value="ECO:0007669"/>
    <property type="project" value="TreeGrafter"/>
</dbReference>
<dbReference type="AlphaFoldDB" id="A0A1H6LHF0"/>
<dbReference type="InterPro" id="IPR029062">
    <property type="entry name" value="Class_I_gatase-like"/>
</dbReference>
<gene>
    <name evidence="3" type="ORF">SAMN02910265_02996</name>
</gene>
<protein>
    <submittedName>
        <fullName evidence="3">Pyridoxal 5'-phosphate synthase, glutaminase subunit Pdx2</fullName>
    </submittedName>
</protein>
<dbReference type="PROSITE" id="PS51130">
    <property type="entry name" value="PDXT_SNO_2"/>
    <property type="match status" value="1"/>
</dbReference>
<dbReference type="Proteomes" id="UP000183190">
    <property type="component" value="Unassembled WGS sequence"/>
</dbReference>